<dbReference type="InterPro" id="IPR028228">
    <property type="entry name" value="Imm53"/>
</dbReference>
<reference evidence="2" key="1">
    <citation type="submission" date="2016-12" db="EMBL/GenBank/DDBJ databases">
        <authorList>
            <person name="Gulvik C.A."/>
        </authorList>
    </citation>
    <scope>NUCLEOTIDE SEQUENCE [LARGE SCALE GENOMIC DNA]</scope>
    <source>
        <strain evidence="2">NED12-00049-6B</strain>
    </source>
</reference>
<evidence type="ECO:0000313" key="2">
    <source>
        <dbReference type="Proteomes" id="UP000186890"/>
    </source>
</evidence>
<accession>A0A1Q8E9V7</accession>
<proteinExistence type="predicted"/>
<dbReference type="EMBL" id="MSJM01000002">
    <property type="protein sequence ID" value="OLF48563.1"/>
    <property type="molecule type" value="Genomic_DNA"/>
</dbReference>
<protein>
    <submittedName>
        <fullName evidence="1">Uncharacterized protein</fullName>
    </submittedName>
</protein>
<gene>
    <name evidence="1" type="ORF">BU202_02800</name>
</gene>
<dbReference type="RefSeq" id="WP_075104284.1">
    <property type="nucleotide sequence ID" value="NZ_MSJM01000002.1"/>
</dbReference>
<sequence length="99" mass="11554">MFETIEQLAITTADNTGWGIEVYYDKVISSERMKLLSRNVSKTDWIIQFIEGNHLDTAGDQHKLSQLIELIVEYIKRDLLIFILERCGYAMQKSFKPLK</sequence>
<dbReference type="Pfam" id="PF15580">
    <property type="entry name" value="Imm53"/>
    <property type="match status" value="1"/>
</dbReference>
<name>A0A1Q8E9V7_9STRE</name>
<dbReference type="AlphaFoldDB" id="A0A1Q8E9V7"/>
<organism evidence="1 2">
    <name type="scientific">Streptococcus cuniculi</name>
    <dbReference type="NCBI Taxonomy" id="1432788"/>
    <lineage>
        <taxon>Bacteria</taxon>
        <taxon>Bacillati</taxon>
        <taxon>Bacillota</taxon>
        <taxon>Bacilli</taxon>
        <taxon>Lactobacillales</taxon>
        <taxon>Streptococcaceae</taxon>
        <taxon>Streptococcus</taxon>
    </lineage>
</organism>
<comment type="caution">
    <text evidence="1">The sequence shown here is derived from an EMBL/GenBank/DDBJ whole genome shotgun (WGS) entry which is preliminary data.</text>
</comment>
<dbReference type="Proteomes" id="UP000186890">
    <property type="component" value="Unassembled WGS sequence"/>
</dbReference>
<keyword evidence="2" id="KW-1185">Reference proteome</keyword>
<evidence type="ECO:0000313" key="1">
    <source>
        <dbReference type="EMBL" id="OLF48563.1"/>
    </source>
</evidence>